<name>A0ABR5CQQ7_9HYPH</name>
<keyword evidence="5" id="KW-0808">Transferase</keyword>
<evidence type="ECO:0000256" key="1">
    <source>
        <dbReference type="ARBA" id="ARBA00000085"/>
    </source>
</evidence>
<dbReference type="GO" id="GO:0016301">
    <property type="term" value="F:kinase activity"/>
    <property type="evidence" value="ECO:0007669"/>
    <property type="project" value="UniProtKB-KW"/>
</dbReference>
<evidence type="ECO:0000256" key="2">
    <source>
        <dbReference type="ARBA" id="ARBA00004141"/>
    </source>
</evidence>
<comment type="catalytic activity">
    <reaction evidence="1">
        <text>ATP + protein L-histidine = ADP + protein N-phospho-L-histidine.</text>
        <dbReference type="EC" id="2.7.13.3"/>
    </reaction>
</comment>
<dbReference type="InterPro" id="IPR050428">
    <property type="entry name" value="TCS_sensor_his_kinase"/>
</dbReference>
<evidence type="ECO:0000259" key="13">
    <source>
        <dbReference type="PROSITE" id="PS50885"/>
    </source>
</evidence>
<dbReference type="EC" id="2.7.13.3" evidence="3"/>
<dbReference type="Gene3D" id="3.30.565.10">
    <property type="entry name" value="Histidine kinase-like ATPase, C-terminal domain"/>
    <property type="match status" value="1"/>
</dbReference>
<reference evidence="14 15" key="1">
    <citation type="submission" date="2015-03" db="EMBL/GenBank/DDBJ databases">
        <title>Draft Genome Sequences of Agrobacterium nepotum Strain 39/7T (= CFBP 7436T = LMG 26435T) and Agrobacterium sp. Strain KFB 330 (= CFBP 8308 = LMG 28674).</title>
        <authorList>
            <person name="Kuzmanovic N."/>
            <person name="Pulawska J."/>
            <person name="Obradovic A."/>
        </authorList>
    </citation>
    <scope>NUCLEOTIDE SEQUENCE [LARGE SCALE GENOMIC DNA]</scope>
    <source>
        <strain evidence="14 15">39/7</strain>
    </source>
</reference>
<sequence>MVTATQSNPSLRFRLSWQLSAVFLGVVATVIVGLCVYGVMILSPNAGLQTKLTAALDEALRKDEGGRFVISEGPLLRAFKAQNDKLWFVVTADGQTLSYGEVPGRFRDLSPFVYLIKDADIREAAQDVETASIDSITTSVGDFRVMYGGNGNRTATFLTLLMGTYPIYVPLLLIALPAVFLTVPRIVRGALTGLDAVVRRAPEIDPRHAGSRLPVENVPREVLPLIVSFNSILARLEDQFQARQRFLIDAAHELRTPITILQTRIEGMDEGGEQRKLLGDVARLAEAAEQLLAFERNEQAADLWEPLDVVDIARSVVADLAPVAVAAGYDISFESDVEILRRQGEPTALSRAIANLVRNAIDHAGNRGAISISVSADGRIAVADEGPGIPADQQGLVFEPFYRVTPSSKGAGLGLALVRQIAANHGGKVTLDSTSSGTAFEIHL</sequence>
<dbReference type="CDD" id="cd00082">
    <property type="entry name" value="HisKA"/>
    <property type="match status" value="1"/>
</dbReference>
<keyword evidence="15" id="KW-1185">Reference proteome</keyword>
<dbReference type="PANTHER" id="PTHR45436:SF15">
    <property type="entry name" value="SENSOR HISTIDINE KINASE CUSS"/>
    <property type="match status" value="1"/>
</dbReference>
<feature type="transmembrane region" description="Helical" evidence="11">
    <location>
        <begin position="21"/>
        <end position="42"/>
    </location>
</feature>
<feature type="transmembrane region" description="Helical" evidence="11">
    <location>
        <begin position="165"/>
        <end position="183"/>
    </location>
</feature>
<evidence type="ECO:0000256" key="4">
    <source>
        <dbReference type="ARBA" id="ARBA00022553"/>
    </source>
</evidence>
<evidence type="ECO:0000256" key="3">
    <source>
        <dbReference type="ARBA" id="ARBA00012438"/>
    </source>
</evidence>
<dbReference type="RefSeq" id="WP_045021470.1">
    <property type="nucleotide sequence ID" value="NZ_JWJH01000012.1"/>
</dbReference>
<dbReference type="EMBL" id="JWJH01000012">
    <property type="protein sequence ID" value="KJF67160.1"/>
    <property type="molecule type" value="Genomic_DNA"/>
</dbReference>
<feature type="domain" description="Histidine kinase" evidence="12">
    <location>
        <begin position="249"/>
        <end position="444"/>
    </location>
</feature>
<keyword evidence="4" id="KW-0597">Phosphoprotein</keyword>
<evidence type="ECO:0000256" key="9">
    <source>
        <dbReference type="ARBA" id="ARBA00023012"/>
    </source>
</evidence>
<feature type="domain" description="HAMP" evidence="13">
    <location>
        <begin position="188"/>
        <end position="241"/>
    </location>
</feature>
<dbReference type="InterPro" id="IPR004358">
    <property type="entry name" value="Sig_transdc_His_kin-like_C"/>
</dbReference>
<dbReference type="PRINTS" id="PR00344">
    <property type="entry name" value="BCTRLSENSOR"/>
</dbReference>
<dbReference type="InterPro" id="IPR003594">
    <property type="entry name" value="HATPase_dom"/>
</dbReference>
<proteinExistence type="predicted"/>
<dbReference type="InterPro" id="IPR003660">
    <property type="entry name" value="HAMP_dom"/>
</dbReference>
<dbReference type="InterPro" id="IPR036890">
    <property type="entry name" value="HATPase_C_sf"/>
</dbReference>
<evidence type="ECO:0000256" key="6">
    <source>
        <dbReference type="ARBA" id="ARBA00022692"/>
    </source>
</evidence>
<keyword evidence="9" id="KW-0902">Two-component regulatory system</keyword>
<evidence type="ECO:0000313" key="14">
    <source>
        <dbReference type="EMBL" id="KJF67160.1"/>
    </source>
</evidence>
<dbReference type="CDD" id="cd00075">
    <property type="entry name" value="HATPase"/>
    <property type="match status" value="1"/>
</dbReference>
<dbReference type="PANTHER" id="PTHR45436">
    <property type="entry name" value="SENSOR HISTIDINE KINASE YKOH"/>
    <property type="match status" value="1"/>
</dbReference>
<dbReference type="InterPro" id="IPR036097">
    <property type="entry name" value="HisK_dim/P_sf"/>
</dbReference>
<dbReference type="SMART" id="SM00388">
    <property type="entry name" value="HisKA"/>
    <property type="match status" value="1"/>
</dbReference>
<protein>
    <recommendedName>
        <fullName evidence="3">histidine kinase</fullName>
        <ecNumber evidence="3">2.7.13.3</ecNumber>
    </recommendedName>
</protein>
<dbReference type="SUPFAM" id="SSF55874">
    <property type="entry name" value="ATPase domain of HSP90 chaperone/DNA topoisomerase II/histidine kinase"/>
    <property type="match status" value="1"/>
</dbReference>
<dbReference type="PROSITE" id="PS50885">
    <property type="entry name" value="HAMP"/>
    <property type="match status" value="1"/>
</dbReference>
<keyword evidence="8 11" id="KW-1133">Transmembrane helix</keyword>
<dbReference type="Gene3D" id="1.10.287.130">
    <property type="match status" value="1"/>
</dbReference>
<keyword evidence="6 11" id="KW-0812">Transmembrane</keyword>
<evidence type="ECO:0000256" key="11">
    <source>
        <dbReference type="SAM" id="Phobius"/>
    </source>
</evidence>
<comment type="caution">
    <text evidence="14">The sequence shown here is derived from an EMBL/GenBank/DDBJ whole genome shotgun (WGS) entry which is preliminary data.</text>
</comment>
<organism evidence="14 15">
    <name type="scientific">Rhizobium nepotum 39/7</name>
    <dbReference type="NCBI Taxonomy" id="1368418"/>
    <lineage>
        <taxon>Bacteria</taxon>
        <taxon>Pseudomonadati</taxon>
        <taxon>Pseudomonadota</taxon>
        <taxon>Alphaproteobacteria</taxon>
        <taxon>Hyphomicrobiales</taxon>
        <taxon>Rhizobiaceae</taxon>
        <taxon>Rhizobium/Agrobacterium group</taxon>
        <taxon>Rhizobium</taxon>
    </lineage>
</organism>
<accession>A0ABR5CQQ7</accession>
<dbReference type="Proteomes" id="UP000052068">
    <property type="component" value="Unassembled WGS sequence"/>
</dbReference>
<evidence type="ECO:0000256" key="8">
    <source>
        <dbReference type="ARBA" id="ARBA00022989"/>
    </source>
</evidence>
<keyword evidence="10 11" id="KW-0472">Membrane</keyword>
<evidence type="ECO:0000259" key="12">
    <source>
        <dbReference type="PROSITE" id="PS50109"/>
    </source>
</evidence>
<dbReference type="InterPro" id="IPR005467">
    <property type="entry name" value="His_kinase_dom"/>
</dbReference>
<dbReference type="Pfam" id="PF02518">
    <property type="entry name" value="HATPase_c"/>
    <property type="match status" value="1"/>
</dbReference>
<evidence type="ECO:0000256" key="5">
    <source>
        <dbReference type="ARBA" id="ARBA00022679"/>
    </source>
</evidence>
<dbReference type="SUPFAM" id="SSF47384">
    <property type="entry name" value="Homodimeric domain of signal transducing histidine kinase"/>
    <property type="match status" value="1"/>
</dbReference>
<evidence type="ECO:0000256" key="10">
    <source>
        <dbReference type="ARBA" id="ARBA00023136"/>
    </source>
</evidence>
<dbReference type="InterPro" id="IPR003661">
    <property type="entry name" value="HisK_dim/P_dom"/>
</dbReference>
<dbReference type="Pfam" id="PF00512">
    <property type="entry name" value="HisKA"/>
    <property type="match status" value="1"/>
</dbReference>
<gene>
    <name evidence="14" type="ORF">RS75_14155</name>
</gene>
<comment type="subcellular location">
    <subcellularLocation>
        <location evidence="2">Membrane</location>
        <topology evidence="2">Multi-pass membrane protein</topology>
    </subcellularLocation>
</comment>
<keyword evidence="7 14" id="KW-0418">Kinase</keyword>
<evidence type="ECO:0000313" key="15">
    <source>
        <dbReference type="Proteomes" id="UP000052068"/>
    </source>
</evidence>
<evidence type="ECO:0000256" key="7">
    <source>
        <dbReference type="ARBA" id="ARBA00022777"/>
    </source>
</evidence>
<dbReference type="SMART" id="SM00387">
    <property type="entry name" value="HATPase_c"/>
    <property type="match status" value="1"/>
</dbReference>
<dbReference type="PROSITE" id="PS50109">
    <property type="entry name" value="HIS_KIN"/>
    <property type="match status" value="1"/>
</dbReference>